<keyword evidence="7" id="KW-0645">Protease</keyword>
<evidence type="ECO:0000256" key="6">
    <source>
        <dbReference type="PIRSR" id="PIRSR600223-1"/>
    </source>
</evidence>
<evidence type="ECO:0000313" key="10">
    <source>
        <dbReference type="EMBL" id="MCP9291838.1"/>
    </source>
</evidence>
<feature type="domain" description="Peptidase S26" evidence="9">
    <location>
        <begin position="34"/>
        <end position="167"/>
    </location>
</feature>
<keyword evidence="7" id="KW-0812">Transmembrane</keyword>
<sequence length="367" mass="42292">MEENKNPEEQGLSSYWKKRKDKKEEENKKAKSWLREWVDAIVFAFIAAAILRAFLFGSYKIPTPSMEKTLMTGDLLIVSNVTYGPRTPMGLCVPFLQGWCVPGVQLPWTRLPGFRDVERNDIFVFNVPWEVKPVSQKTNYIKRAVAIPGDTISIQDKILYINGEKSVQHEGVQRHYVVRMAERVRLSNAKMESVGGELIGYTNNNTYVVNMTDDVAATVGSWAEVDTMFLNVTPEGSVDRNYVQSQGDFSRAFSNSDQLPEIVIPFEGQEIQINNDNWFIYKDIIERYEKNELRREGGTIFINGEETNSYTIKQNYYFAMGDNRDNSQDSRFWGFVPSDHVIGKASIVWFSTDNWVPRFERIFTMID</sequence>
<dbReference type="InterPro" id="IPR000223">
    <property type="entry name" value="Pept_S26A_signal_pept_1"/>
</dbReference>
<reference evidence="10" key="1">
    <citation type="submission" date="2022-06" db="EMBL/GenBank/DDBJ databases">
        <title>Gracilimonas sp. CAU 1638 isolated from sea sediment.</title>
        <authorList>
            <person name="Kim W."/>
        </authorList>
    </citation>
    <scope>NUCLEOTIDE SEQUENCE</scope>
    <source>
        <strain evidence="10">CAU 1638</strain>
    </source>
</reference>
<dbReference type="EMBL" id="JANDBC010000001">
    <property type="protein sequence ID" value="MCP9291838.1"/>
    <property type="molecule type" value="Genomic_DNA"/>
</dbReference>
<dbReference type="PROSITE" id="PS00760">
    <property type="entry name" value="SPASE_I_2"/>
    <property type="match status" value="1"/>
</dbReference>
<feature type="active site" evidence="6">
    <location>
        <position position="65"/>
    </location>
</feature>
<dbReference type="Gene3D" id="2.10.109.10">
    <property type="entry name" value="Umud Fragment, subunit A"/>
    <property type="match status" value="2"/>
</dbReference>
<dbReference type="AlphaFoldDB" id="A0A9X2RGZ9"/>
<dbReference type="InterPro" id="IPR019757">
    <property type="entry name" value="Pept_S26A_signal_pept_1_Lys-AS"/>
</dbReference>
<dbReference type="InterPro" id="IPR019533">
    <property type="entry name" value="Peptidase_S26"/>
</dbReference>
<evidence type="ECO:0000256" key="5">
    <source>
        <dbReference type="ARBA" id="ARBA00022801"/>
    </source>
</evidence>
<evidence type="ECO:0000256" key="1">
    <source>
        <dbReference type="ARBA" id="ARBA00000677"/>
    </source>
</evidence>
<dbReference type="Proteomes" id="UP001139125">
    <property type="component" value="Unassembled WGS sequence"/>
</dbReference>
<dbReference type="PANTHER" id="PTHR43390:SF1">
    <property type="entry name" value="CHLOROPLAST PROCESSING PEPTIDASE"/>
    <property type="match status" value="1"/>
</dbReference>
<dbReference type="EC" id="3.4.21.89" evidence="3 7"/>
<dbReference type="InterPro" id="IPR036286">
    <property type="entry name" value="LexA/Signal_pep-like_sf"/>
</dbReference>
<keyword evidence="7" id="KW-0472">Membrane</keyword>
<dbReference type="PANTHER" id="PTHR43390">
    <property type="entry name" value="SIGNAL PEPTIDASE I"/>
    <property type="match status" value="1"/>
</dbReference>
<dbReference type="PRINTS" id="PR00727">
    <property type="entry name" value="LEADERPTASE"/>
</dbReference>
<evidence type="ECO:0000313" key="11">
    <source>
        <dbReference type="Proteomes" id="UP001139125"/>
    </source>
</evidence>
<dbReference type="CDD" id="cd06530">
    <property type="entry name" value="S26_SPase_I"/>
    <property type="match status" value="2"/>
</dbReference>
<feature type="transmembrane region" description="Helical" evidence="7">
    <location>
        <begin position="37"/>
        <end position="59"/>
    </location>
</feature>
<gene>
    <name evidence="10" type="primary">lepB</name>
    <name evidence="10" type="ORF">NM125_09655</name>
</gene>
<dbReference type="GO" id="GO:0004252">
    <property type="term" value="F:serine-type endopeptidase activity"/>
    <property type="evidence" value="ECO:0007669"/>
    <property type="project" value="InterPro"/>
</dbReference>
<evidence type="ECO:0000256" key="7">
    <source>
        <dbReference type="RuleBase" id="RU362042"/>
    </source>
</evidence>
<name>A0A9X2RGZ9_9BACT</name>
<evidence type="ECO:0000256" key="4">
    <source>
        <dbReference type="ARBA" id="ARBA00019232"/>
    </source>
</evidence>
<dbReference type="GO" id="GO:0006465">
    <property type="term" value="P:signal peptide processing"/>
    <property type="evidence" value="ECO:0007669"/>
    <property type="project" value="InterPro"/>
</dbReference>
<keyword evidence="11" id="KW-1185">Reference proteome</keyword>
<keyword evidence="5 7" id="KW-0378">Hydrolase</keyword>
<feature type="domain" description="Peptidase S26" evidence="9">
    <location>
        <begin position="263"/>
        <end position="350"/>
    </location>
</feature>
<comment type="subcellular location">
    <subcellularLocation>
        <location evidence="7">Membrane</location>
        <topology evidence="7">Single-pass type II membrane protein</topology>
    </subcellularLocation>
</comment>
<dbReference type="Pfam" id="PF10502">
    <property type="entry name" value="Peptidase_S26"/>
    <property type="match status" value="2"/>
</dbReference>
<accession>A0A9X2RGZ9</accession>
<comment type="caution">
    <text evidence="10">The sequence shown here is derived from an EMBL/GenBank/DDBJ whole genome shotgun (WGS) entry which is preliminary data.</text>
</comment>
<comment type="catalytic activity">
    <reaction evidence="1 7">
        <text>Cleavage of hydrophobic, N-terminal signal or leader sequences from secreted and periplasmic proteins.</text>
        <dbReference type="EC" id="3.4.21.89"/>
    </reaction>
</comment>
<dbReference type="NCBIfam" id="TIGR02227">
    <property type="entry name" value="sigpep_I_bact"/>
    <property type="match status" value="2"/>
</dbReference>
<protein>
    <recommendedName>
        <fullName evidence="4 7">Signal peptidase I</fullName>
        <ecNumber evidence="3 7">3.4.21.89</ecNumber>
    </recommendedName>
</protein>
<proteinExistence type="inferred from homology"/>
<feature type="active site" evidence="6">
    <location>
        <position position="142"/>
    </location>
</feature>
<evidence type="ECO:0000259" key="9">
    <source>
        <dbReference type="Pfam" id="PF10502"/>
    </source>
</evidence>
<dbReference type="GO" id="GO:0009003">
    <property type="term" value="F:signal peptidase activity"/>
    <property type="evidence" value="ECO:0007669"/>
    <property type="project" value="UniProtKB-EC"/>
</dbReference>
<keyword evidence="7" id="KW-1133">Transmembrane helix</keyword>
<dbReference type="SUPFAM" id="SSF51306">
    <property type="entry name" value="LexA/Signal peptidase"/>
    <property type="match status" value="1"/>
</dbReference>
<evidence type="ECO:0000256" key="3">
    <source>
        <dbReference type="ARBA" id="ARBA00013208"/>
    </source>
</evidence>
<organism evidence="10 11">
    <name type="scientific">Gracilimonas sediminicola</name>
    <dbReference type="NCBI Taxonomy" id="2952158"/>
    <lineage>
        <taxon>Bacteria</taxon>
        <taxon>Pseudomonadati</taxon>
        <taxon>Balneolota</taxon>
        <taxon>Balneolia</taxon>
        <taxon>Balneolales</taxon>
        <taxon>Balneolaceae</taxon>
        <taxon>Gracilimonas</taxon>
    </lineage>
</organism>
<comment type="similarity">
    <text evidence="2 7">Belongs to the peptidase S26 family.</text>
</comment>
<feature type="region of interest" description="Disordered" evidence="8">
    <location>
        <begin position="1"/>
        <end position="22"/>
    </location>
</feature>
<dbReference type="GO" id="GO:0016020">
    <property type="term" value="C:membrane"/>
    <property type="evidence" value="ECO:0007669"/>
    <property type="project" value="UniProtKB-SubCell"/>
</dbReference>
<evidence type="ECO:0000256" key="8">
    <source>
        <dbReference type="SAM" id="MobiDB-lite"/>
    </source>
</evidence>
<evidence type="ECO:0000256" key="2">
    <source>
        <dbReference type="ARBA" id="ARBA00009370"/>
    </source>
</evidence>
<dbReference type="RefSeq" id="WP_255134700.1">
    <property type="nucleotide sequence ID" value="NZ_JANDBC010000001.1"/>
</dbReference>